<reference evidence="1 2" key="1">
    <citation type="journal article" date="2023" name="ACS Omega">
        <title>Identification of the Neoaspergillic Acid Biosynthesis Gene Cluster by Establishing an In Vitro CRISPR-Ribonucleoprotein Genetic System in Aspergillus melleus.</title>
        <authorList>
            <person name="Yuan B."/>
            <person name="Grau M.F."/>
            <person name="Murata R.M."/>
            <person name="Torok T."/>
            <person name="Venkateswaran K."/>
            <person name="Stajich J.E."/>
            <person name="Wang C.C.C."/>
        </authorList>
    </citation>
    <scope>NUCLEOTIDE SEQUENCE [LARGE SCALE GENOMIC DNA]</scope>
    <source>
        <strain evidence="1 2">IMV 1140</strain>
    </source>
</reference>
<accession>A0ACC3BFL1</accession>
<comment type="caution">
    <text evidence="1">The sequence shown here is derived from an EMBL/GenBank/DDBJ whole genome shotgun (WGS) entry which is preliminary data.</text>
</comment>
<organism evidence="1 2">
    <name type="scientific">Aspergillus melleus</name>
    <dbReference type="NCBI Taxonomy" id="138277"/>
    <lineage>
        <taxon>Eukaryota</taxon>
        <taxon>Fungi</taxon>
        <taxon>Dikarya</taxon>
        <taxon>Ascomycota</taxon>
        <taxon>Pezizomycotina</taxon>
        <taxon>Eurotiomycetes</taxon>
        <taxon>Eurotiomycetidae</taxon>
        <taxon>Eurotiales</taxon>
        <taxon>Aspergillaceae</taxon>
        <taxon>Aspergillus</taxon>
        <taxon>Aspergillus subgen. Circumdati</taxon>
    </lineage>
</organism>
<proteinExistence type="predicted"/>
<gene>
    <name evidence="1" type="ORF">N8T08_005127</name>
</gene>
<sequence length="808" mass="89950">MATDWQPGCMVPQIPPALESLSAHSDRALQNTSGNVQSYSDSLAYSDATVRDDHPSQYAVKYSHHPPVPAHPLPSASSYHHPQVLANRFQTKKLRRLQSFGPGVAGPRRGRSYLKSQKYLEYRSRPRRDTGKDGEPVWSDELEDAFQQALEANPPMGRRKWSERGKSYGRNELIAEFIFKATGKKRSRKQVSSHLQVLDSFLKGDPDWERLVREQASDRSSSQSHSMGPKWRSPVELPLSSHYGHHLHNPYNDHLRLVQPYPGELPPPHFVLNPTMRDPSVHTIHGLSFGMWVNAPHRQDMIENAYHEYTRLQGDQRLPVAPPTPLENLAGWRMSFPHLNSLMADLNRPLNCEIIYLEASLNLMDDFPPSRSSLGIHMELDFARPATNDAPMVNQMDNWVCNTLIYDNGQEMEAALGRELAKPSSTKVTRLFEPKWWARLFTELTQERRQMAEENPGHPESADERSRQFLRSMSVVQEIRATPPSRRHSINPYAPQPEEDSVPMAILLWKFRQTRPGEVGTTTWQRLIPPPDRITTNSPRPAAAANDVHPLSLDSILLNKPAPNAYHALPPPPPAPPVAPHSHHHPPQPHDLLQHNGTSQPPWPMYPPPQENMYSTGHFDFLHSITKPEDGLSDKTAVTSVLDPFPPLPPQGTSQPAAHLSGSSGSGGSVMLNVPDILSHPNLGGYNMGHDGHYHDNSNVLNNIFGSGSHSIDEMGHSQAEWSTPSTTIPGDVGSGHYTTHLQFPSSESHVPVSREPHQSNTFEGLMGHDDLIDKLVGNISGDPGMNGAGPDHASSAYAETSAVEPVQ</sequence>
<keyword evidence="2" id="KW-1185">Reference proteome</keyword>
<dbReference type="Proteomes" id="UP001177260">
    <property type="component" value="Unassembled WGS sequence"/>
</dbReference>
<evidence type="ECO:0000313" key="1">
    <source>
        <dbReference type="EMBL" id="KAK1149578.1"/>
    </source>
</evidence>
<dbReference type="EMBL" id="JAOPJF010000003">
    <property type="protein sequence ID" value="KAK1149578.1"/>
    <property type="molecule type" value="Genomic_DNA"/>
</dbReference>
<evidence type="ECO:0000313" key="2">
    <source>
        <dbReference type="Proteomes" id="UP001177260"/>
    </source>
</evidence>
<protein>
    <submittedName>
        <fullName evidence="1">Uncharacterized protein</fullName>
    </submittedName>
</protein>
<name>A0ACC3BFL1_9EURO</name>